<evidence type="ECO:0000256" key="1">
    <source>
        <dbReference type="ARBA" id="ARBA00001936"/>
    </source>
</evidence>
<dbReference type="KEGG" id="soe:110796151"/>
<dbReference type="InterPro" id="IPR001932">
    <property type="entry name" value="PPM-type_phosphatase-like_dom"/>
</dbReference>
<dbReference type="InterPro" id="IPR036457">
    <property type="entry name" value="PPM-type-like_dom_sf"/>
</dbReference>
<dbReference type="AlphaFoldDB" id="A0A9R0IXP8"/>
<dbReference type="PROSITE" id="PS51746">
    <property type="entry name" value="PPM_2"/>
    <property type="match status" value="1"/>
</dbReference>
<dbReference type="FunFam" id="3.60.40.10:FF:000079">
    <property type="entry name" value="Probable protein phosphatase 2C 74"/>
    <property type="match status" value="1"/>
</dbReference>
<sequence>MINIEDFHWFFSIILFSILPDHSPSSIPGIMETVVSMPLPSFPWVANVMVHQLGTHIHSKEIECLDNNNSNVNVLPIKSSRKRPAMLVLPEFSPEKVFYSEKRKIENVEVAFQGREYCVLSKKGRRENMEDRYKVITDIAGDSNQAFFAVVDGHGGQAAADYVADNLGKNILSALENLVEADQHTVDQAIRGGYLETDKGFLSQRVNSGACAASVLVKNGELHVANVGDCRVVLSRKGLATKLTNDHHLSREDERSRIENAGGFVHRCNGVWRLQGTLAVSRAIGDLHLKEWIISEPEIQKVPLTSECDFLIMASDGLWDKVSEQEAVDVVSREEVNTMESCKKLVDISSSRGNKDDITVLVINLQTFVAAPVSSAC</sequence>
<dbReference type="CDD" id="cd00143">
    <property type="entry name" value="PP2Cc"/>
    <property type="match status" value="1"/>
</dbReference>
<dbReference type="Gene3D" id="3.60.40.10">
    <property type="entry name" value="PPM-type phosphatase domain"/>
    <property type="match status" value="1"/>
</dbReference>
<evidence type="ECO:0000256" key="2">
    <source>
        <dbReference type="ARBA" id="ARBA00001946"/>
    </source>
</evidence>
<evidence type="ECO:0000256" key="3">
    <source>
        <dbReference type="ARBA" id="ARBA00022723"/>
    </source>
</evidence>
<dbReference type="GO" id="GO:0004722">
    <property type="term" value="F:protein serine/threonine phosphatase activity"/>
    <property type="evidence" value="ECO:0000318"/>
    <property type="project" value="GO_Central"/>
</dbReference>
<evidence type="ECO:0000313" key="9">
    <source>
        <dbReference type="RefSeq" id="XP_021856878.1"/>
    </source>
</evidence>
<evidence type="ECO:0000313" key="8">
    <source>
        <dbReference type="Proteomes" id="UP000813463"/>
    </source>
</evidence>
<evidence type="ECO:0000256" key="4">
    <source>
        <dbReference type="ARBA" id="ARBA00022801"/>
    </source>
</evidence>
<keyword evidence="3" id="KW-0479">Metal-binding</keyword>
<keyword evidence="4" id="KW-0378">Hydrolase</keyword>
<dbReference type="Proteomes" id="UP000813463">
    <property type="component" value="Chromosome 2"/>
</dbReference>
<keyword evidence="8" id="KW-1185">Reference proteome</keyword>
<dbReference type="RefSeq" id="XP_021856878.1">
    <property type="nucleotide sequence ID" value="XM_022001186.2"/>
</dbReference>
<dbReference type="GO" id="GO:0007165">
    <property type="term" value="P:signal transduction"/>
    <property type="evidence" value="ECO:0000318"/>
    <property type="project" value="GO_Central"/>
</dbReference>
<reference evidence="9" key="2">
    <citation type="submission" date="2025-08" db="UniProtKB">
        <authorList>
            <consortium name="RefSeq"/>
        </authorList>
    </citation>
    <scope>IDENTIFICATION</scope>
    <source>
        <tissue evidence="9">Leaf</tissue>
    </source>
</reference>
<dbReference type="InterPro" id="IPR015655">
    <property type="entry name" value="PP2C"/>
</dbReference>
<comment type="cofactor">
    <cofactor evidence="2">
        <name>Mg(2+)</name>
        <dbReference type="ChEBI" id="CHEBI:18420"/>
    </cofactor>
</comment>
<gene>
    <name evidence="9" type="primary">LOC110796151</name>
</gene>
<dbReference type="SMART" id="SM00332">
    <property type="entry name" value="PP2Cc"/>
    <property type="match status" value="1"/>
</dbReference>
<evidence type="ECO:0000256" key="5">
    <source>
        <dbReference type="ARBA" id="ARBA00022842"/>
    </source>
</evidence>
<dbReference type="GO" id="GO:0046872">
    <property type="term" value="F:metal ion binding"/>
    <property type="evidence" value="ECO:0007669"/>
    <property type="project" value="UniProtKB-KW"/>
</dbReference>
<dbReference type="GeneID" id="110796151"/>
<comment type="cofactor">
    <cofactor evidence="1">
        <name>Mn(2+)</name>
        <dbReference type="ChEBI" id="CHEBI:29035"/>
    </cofactor>
</comment>
<feature type="domain" description="PPM-type phosphatase" evidence="7">
    <location>
        <begin position="116"/>
        <end position="365"/>
    </location>
</feature>
<name>A0A9R0IXP8_SPIOL</name>
<accession>A0A9R0IXP8</accession>
<dbReference type="PANTHER" id="PTHR47992">
    <property type="entry name" value="PROTEIN PHOSPHATASE"/>
    <property type="match status" value="1"/>
</dbReference>
<dbReference type="SUPFAM" id="SSF81606">
    <property type="entry name" value="PP2C-like"/>
    <property type="match status" value="1"/>
</dbReference>
<dbReference type="OrthoDB" id="10264738at2759"/>
<protein>
    <submittedName>
        <fullName evidence="9">Probable protein phosphatase 2C 2</fullName>
    </submittedName>
</protein>
<keyword evidence="6" id="KW-0464">Manganese</keyword>
<keyword evidence="5" id="KW-0460">Magnesium</keyword>
<dbReference type="SMART" id="SM00331">
    <property type="entry name" value="PP2C_SIG"/>
    <property type="match status" value="1"/>
</dbReference>
<organism evidence="8 9">
    <name type="scientific">Spinacia oleracea</name>
    <name type="common">Spinach</name>
    <dbReference type="NCBI Taxonomy" id="3562"/>
    <lineage>
        <taxon>Eukaryota</taxon>
        <taxon>Viridiplantae</taxon>
        <taxon>Streptophyta</taxon>
        <taxon>Embryophyta</taxon>
        <taxon>Tracheophyta</taxon>
        <taxon>Spermatophyta</taxon>
        <taxon>Magnoliopsida</taxon>
        <taxon>eudicotyledons</taxon>
        <taxon>Gunneridae</taxon>
        <taxon>Pentapetalae</taxon>
        <taxon>Caryophyllales</taxon>
        <taxon>Chenopodiaceae</taxon>
        <taxon>Chenopodioideae</taxon>
        <taxon>Anserineae</taxon>
        <taxon>Spinacia</taxon>
    </lineage>
</organism>
<proteinExistence type="predicted"/>
<evidence type="ECO:0000256" key="6">
    <source>
        <dbReference type="ARBA" id="ARBA00023211"/>
    </source>
</evidence>
<dbReference type="Pfam" id="PF00481">
    <property type="entry name" value="PP2C"/>
    <property type="match status" value="1"/>
</dbReference>
<reference evidence="8" key="1">
    <citation type="journal article" date="2021" name="Nat. Commun.">
        <title>Genomic analyses provide insights into spinach domestication and the genetic basis of agronomic traits.</title>
        <authorList>
            <person name="Cai X."/>
            <person name="Sun X."/>
            <person name="Xu C."/>
            <person name="Sun H."/>
            <person name="Wang X."/>
            <person name="Ge C."/>
            <person name="Zhang Z."/>
            <person name="Wang Q."/>
            <person name="Fei Z."/>
            <person name="Jiao C."/>
            <person name="Wang Q."/>
        </authorList>
    </citation>
    <scope>NUCLEOTIDE SEQUENCE [LARGE SCALE GENOMIC DNA]</scope>
    <source>
        <strain evidence="8">cv. Varoflay</strain>
    </source>
</reference>
<evidence type="ECO:0000259" key="7">
    <source>
        <dbReference type="PROSITE" id="PS51746"/>
    </source>
</evidence>